<feature type="transmembrane region" description="Helical" evidence="6">
    <location>
        <begin position="418"/>
        <end position="435"/>
    </location>
</feature>
<feature type="domain" description="Na+/H+ antiporter NhaC-like C-terminal" evidence="7">
    <location>
        <begin position="310"/>
        <end position="502"/>
    </location>
</feature>
<sequence>MQDVGALALLPVVIILVVAVFTRRTLFAMLCGTLAGAVLLGGWEFFDSWIGYFGTAMADETLQWLMLVVVLFGILITLFERSGAVREFAAWAERFVNSRRKSTALSFLLSIVLFVDDYLNVLTVGTSMKAVTDRYHVPRTELGTIMKMTAAPIAVIVPFSTWALFFAGLLEAQGVTANGSGFGAYLQAIPFIFFGWIAIAIAALVAFGWFPRLGALKKDIARADATGDVFPVGTTAEEREAEGGLPVHAEVGEFAASGDGGARAVGSAPEASGANATTATSAGTEATATAVATRAPEYVKPRPWNFLVPIAVMIAVTILTEVDVLKGTVAALIVAIVMYTVQRRLKIKAVFEAAFDGVGSMLFVIVLTALAFMVQHMNIDLHLADWVIDTTQPVMSGALLPAMVFLVCGVYAYATGSFWDLAAVITPIVIPLAFAMDVNPIIAGAAVFSGAALGSTTCLYGDGIILASRSTGIKPLNLMTAILPYAGIAAGLSLVLYLVVGFAGV</sequence>
<evidence type="ECO:0000313" key="8">
    <source>
        <dbReference type="EMBL" id="ANJ26635.1"/>
    </source>
</evidence>
<dbReference type="OrthoDB" id="9762978at2"/>
<feature type="transmembrane region" description="Helical" evidence="6">
    <location>
        <begin position="149"/>
        <end position="170"/>
    </location>
</feature>
<keyword evidence="2" id="KW-1003">Cell membrane</keyword>
<dbReference type="STRING" id="453304.ATC03_07830"/>
<proteinExistence type="predicted"/>
<evidence type="ECO:0000256" key="1">
    <source>
        <dbReference type="ARBA" id="ARBA00004651"/>
    </source>
</evidence>
<feature type="transmembrane region" description="Helical" evidence="6">
    <location>
        <begin position="27"/>
        <end position="46"/>
    </location>
</feature>
<keyword evidence="9" id="KW-1185">Reference proteome</keyword>
<reference evidence="9" key="2">
    <citation type="submission" date="2016-01" db="EMBL/GenBank/DDBJ databases">
        <title>Complete genome sequence of Agromyces aureus AR33T and comparison with related organisms.</title>
        <authorList>
            <person name="Corretto E."/>
            <person name="Antonielli L."/>
            <person name="Sessitsch A."/>
            <person name="Brader G."/>
        </authorList>
    </citation>
    <scope>NUCLEOTIDE SEQUENCE [LARGE SCALE GENOMIC DNA]</scope>
    <source>
        <strain evidence="9">AR33</strain>
    </source>
</reference>
<dbReference type="Proteomes" id="UP000078437">
    <property type="component" value="Chromosome"/>
</dbReference>
<dbReference type="Pfam" id="PF03553">
    <property type="entry name" value="Na_H_antiporter"/>
    <property type="match status" value="1"/>
</dbReference>
<keyword evidence="5 6" id="KW-0472">Membrane</keyword>
<name>A0A191WED0_9MICO</name>
<evidence type="ECO:0000313" key="9">
    <source>
        <dbReference type="Proteomes" id="UP000078437"/>
    </source>
</evidence>
<keyword evidence="4 6" id="KW-1133">Transmembrane helix</keyword>
<feature type="transmembrane region" description="Helical" evidence="6">
    <location>
        <begin position="6"/>
        <end position="22"/>
    </location>
</feature>
<feature type="transmembrane region" description="Helical" evidence="6">
    <location>
        <begin position="394"/>
        <end position="413"/>
    </location>
</feature>
<evidence type="ECO:0000256" key="3">
    <source>
        <dbReference type="ARBA" id="ARBA00022692"/>
    </source>
</evidence>
<evidence type="ECO:0000256" key="5">
    <source>
        <dbReference type="ARBA" id="ARBA00023136"/>
    </source>
</evidence>
<reference evidence="8 9" key="1">
    <citation type="journal article" date="2016" name="Int. J. Syst. Evol. Microbiol.">
        <title>Agromyces aureus sp. nov., isolated from the rhizosphere of Salix caprea L. grown in a heavy-metal-contaminated soil.</title>
        <authorList>
            <person name="Corretto E."/>
            <person name="Antonielli L."/>
            <person name="Sessitsch A."/>
            <person name="Compant S."/>
            <person name="Gorfer M."/>
            <person name="Kuffner M."/>
            <person name="Brader G."/>
        </authorList>
    </citation>
    <scope>NUCLEOTIDE SEQUENCE [LARGE SCALE GENOMIC DNA]</scope>
    <source>
        <strain evidence="8 9">AR33</strain>
    </source>
</reference>
<feature type="transmembrane region" description="Helical" evidence="6">
    <location>
        <begin position="182"/>
        <end position="210"/>
    </location>
</feature>
<evidence type="ECO:0000256" key="6">
    <source>
        <dbReference type="SAM" id="Phobius"/>
    </source>
</evidence>
<organism evidence="8 9">
    <name type="scientific">Agromyces aureus</name>
    <dbReference type="NCBI Taxonomy" id="453304"/>
    <lineage>
        <taxon>Bacteria</taxon>
        <taxon>Bacillati</taxon>
        <taxon>Actinomycetota</taxon>
        <taxon>Actinomycetes</taxon>
        <taxon>Micrococcales</taxon>
        <taxon>Microbacteriaceae</taxon>
        <taxon>Agromyces</taxon>
    </lineage>
</organism>
<feature type="transmembrane region" description="Helical" evidence="6">
    <location>
        <begin position="482"/>
        <end position="503"/>
    </location>
</feature>
<feature type="transmembrane region" description="Helical" evidence="6">
    <location>
        <begin position="61"/>
        <end position="79"/>
    </location>
</feature>
<dbReference type="GO" id="GO:0005886">
    <property type="term" value="C:plasma membrane"/>
    <property type="evidence" value="ECO:0007669"/>
    <property type="project" value="UniProtKB-SubCell"/>
</dbReference>
<keyword evidence="3 6" id="KW-0812">Transmembrane</keyword>
<dbReference type="KEGG" id="agy:ATC03_07830"/>
<evidence type="ECO:0000256" key="2">
    <source>
        <dbReference type="ARBA" id="ARBA00022475"/>
    </source>
</evidence>
<dbReference type="RefSeq" id="WP_067875250.1">
    <property type="nucleotide sequence ID" value="NZ_CP013979.1"/>
</dbReference>
<dbReference type="InterPro" id="IPR018461">
    <property type="entry name" value="Na/H_Antiport_NhaC-like_C"/>
</dbReference>
<accession>A0A191WED0</accession>
<dbReference type="AlphaFoldDB" id="A0A191WED0"/>
<feature type="transmembrane region" description="Helical" evidence="6">
    <location>
        <begin position="353"/>
        <end position="374"/>
    </location>
</feature>
<dbReference type="PANTHER" id="PTHR43478">
    <property type="entry name" value="NA+/H+ ANTIPORTER-RELATED"/>
    <property type="match status" value="1"/>
</dbReference>
<dbReference type="PANTHER" id="PTHR43478:SF1">
    <property type="entry name" value="NA+_H+ ANTIPORTER NHAC-LIKE C-TERMINAL DOMAIN-CONTAINING PROTEIN"/>
    <property type="match status" value="1"/>
</dbReference>
<feature type="transmembrane region" description="Helical" evidence="6">
    <location>
        <begin position="303"/>
        <end position="319"/>
    </location>
</feature>
<evidence type="ECO:0000259" key="7">
    <source>
        <dbReference type="Pfam" id="PF03553"/>
    </source>
</evidence>
<protein>
    <recommendedName>
        <fullName evidence="7">Na+/H+ antiporter NhaC-like C-terminal domain-containing protein</fullName>
    </recommendedName>
</protein>
<dbReference type="EMBL" id="CP013979">
    <property type="protein sequence ID" value="ANJ26635.1"/>
    <property type="molecule type" value="Genomic_DNA"/>
</dbReference>
<evidence type="ECO:0000256" key="4">
    <source>
        <dbReference type="ARBA" id="ARBA00022989"/>
    </source>
</evidence>
<gene>
    <name evidence="8" type="ORF">ATC03_07830</name>
</gene>
<comment type="subcellular location">
    <subcellularLocation>
        <location evidence="1">Cell membrane</location>
        <topology evidence="1">Multi-pass membrane protein</topology>
    </subcellularLocation>
</comment>